<keyword evidence="2 4" id="KW-0472">Membrane</keyword>
<dbReference type="GO" id="GO:0009279">
    <property type="term" value="C:cell outer membrane"/>
    <property type="evidence" value="ECO:0007669"/>
    <property type="project" value="UniProtKB-SubCell"/>
</dbReference>
<keyword evidence="3" id="KW-0998">Cell outer membrane</keyword>
<feature type="domain" description="OmpA-like" evidence="5">
    <location>
        <begin position="78"/>
        <end position="194"/>
    </location>
</feature>
<evidence type="ECO:0000256" key="3">
    <source>
        <dbReference type="ARBA" id="ARBA00023237"/>
    </source>
</evidence>
<dbReference type="PRINTS" id="PR01023">
    <property type="entry name" value="NAFLGMOTY"/>
</dbReference>
<dbReference type="CDD" id="cd07185">
    <property type="entry name" value="OmpA_C-like"/>
    <property type="match status" value="1"/>
</dbReference>
<dbReference type="PANTHER" id="PTHR30329">
    <property type="entry name" value="STATOR ELEMENT OF FLAGELLAR MOTOR COMPLEX"/>
    <property type="match status" value="1"/>
</dbReference>
<gene>
    <name evidence="6" type="ORF">C4532_04260</name>
</gene>
<evidence type="ECO:0000313" key="7">
    <source>
        <dbReference type="Proteomes" id="UP000285961"/>
    </source>
</evidence>
<reference evidence="6 7" key="1">
    <citation type="journal article" date="2017" name="ISME J.">
        <title>Energy and carbon metabolisms in a deep terrestrial subsurface fluid microbial community.</title>
        <authorList>
            <person name="Momper L."/>
            <person name="Jungbluth S.P."/>
            <person name="Lee M.D."/>
            <person name="Amend J.P."/>
        </authorList>
    </citation>
    <scope>NUCLEOTIDE SEQUENCE [LARGE SCALE GENOMIC DNA]</scope>
    <source>
        <strain evidence="6">SURF_17</strain>
    </source>
</reference>
<comment type="caution">
    <text evidence="6">The sequence shown here is derived from an EMBL/GenBank/DDBJ whole genome shotgun (WGS) entry which is preliminary data.</text>
</comment>
<sequence>MGIDANVLVVKDYGASNPLAKSDTELGRALNRRVTFTILPRGASLEAETLVQPPAPQGGPNIKIVEKIVEKEVAVPELVITDHVIFAGINFEYDKAELTPAGLTRTDKAAEVVKSMDRINKVTVEGHCDWRGSDEYNQKLSEKRANTVKSRLIEKGVPAAMLESVGYGESQPIASNDTALGMALNRRVEFEVKY</sequence>
<dbReference type="InterPro" id="IPR006665">
    <property type="entry name" value="OmpA-like"/>
</dbReference>
<evidence type="ECO:0000256" key="4">
    <source>
        <dbReference type="PROSITE-ProRule" id="PRU00473"/>
    </source>
</evidence>
<feature type="domain" description="OmpA-like" evidence="5">
    <location>
        <begin position="1"/>
        <end position="42"/>
    </location>
</feature>
<comment type="subcellular location">
    <subcellularLocation>
        <location evidence="1">Cell outer membrane</location>
    </subcellularLocation>
</comment>
<protein>
    <submittedName>
        <fullName evidence="6">OmpA family protein</fullName>
    </submittedName>
</protein>
<evidence type="ECO:0000256" key="1">
    <source>
        <dbReference type="ARBA" id="ARBA00004442"/>
    </source>
</evidence>
<dbReference type="PANTHER" id="PTHR30329:SF21">
    <property type="entry name" value="LIPOPROTEIN YIAD-RELATED"/>
    <property type="match status" value="1"/>
</dbReference>
<evidence type="ECO:0000256" key="2">
    <source>
        <dbReference type="ARBA" id="ARBA00023136"/>
    </source>
</evidence>
<dbReference type="InterPro" id="IPR006664">
    <property type="entry name" value="OMP_bac"/>
</dbReference>
<dbReference type="EMBL" id="QZKI01000026">
    <property type="protein sequence ID" value="RJP73559.1"/>
    <property type="molecule type" value="Genomic_DNA"/>
</dbReference>
<accession>A0A419F532</accession>
<dbReference type="InterPro" id="IPR036737">
    <property type="entry name" value="OmpA-like_sf"/>
</dbReference>
<proteinExistence type="predicted"/>
<dbReference type="AlphaFoldDB" id="A0A419F532"/>
<organism evidence="6 7">
    <name type="scientific">Candidatus Abyssobacteria bacterium SURF_17</name>
    <dbReference type="NCBI Taxonomy" id="2093361"/>
    <lineage>
        <taxon>Bacteria</taxon>
        <taxon>Pseudomonadati</taxon>
        <taxon>Candidatus Hydrogenedentota</taxon>
        <taxon>Candidatus Abyssobacteria</taxon>
    </lineage>
</organism>
<name>A0A419F532_9BACT</name>
<dbReference type="Proteomes" id="UP000285961">
    <property type="component" value="Unassembled WGS sequence"/>
</dbReference>
<evidence type="ECO:0000259" key="5">
    <source>
        <dbReference type="PROSITE" id="PS51123"/>
    </source>
</evidence>
<evidence type="ECO:0000313" key="6">
    <source>
        <dbReference type="EMBL" id="RJP73559.1"/>
    </source>
</evidence>
<dbReference type="PROSITE" id="PS51123">
    <property type="entry name" value="OMPA_2"/>
    <property type="match status" value="2"/>
</dbReference>
<dbReference type="Pfam" id="PF00691">
    <property type="entry name" value="OmpA"/>
    <property type="match status" value="1"/>
</dbReference>
<dbReference type="Gene3D" id="3.30.1330.60">
    <property type="entry name" value="OmpA-like domain"/>
    <property type="match status" value="2"/>
</dbReference>
<dbReference type="PRINTS" id="PR01021">
    <property type="entry name" value="OMPADOMAIN"/>
</dbReference>
<dbReference type="SUPFAM" id="SSF103088">
    <property type="entry name" value="OmpA-like"/>
    <property type="match status" value="2"/>
</dbReference>
<dbReference type="InterPro" id="IPR050330">
    <property type="entry name" value="Bact_OuterMem_StrucFunc"/>
</dbReference>